<comment type="caution">
    <text evidence="4">The sequence shown here is derived from an EMBL/GenBank/DDBJ whole genome shotgun (WGS) entry which is preliminary data.</text>
</comment>
<dbReference type="GO" id="GO:0005829">
    <property type="term" value="C:cytosol"/>
    <property type="evidence" value="ECO:0007669"/>
    <property type="project" value="TreeGrafter"/>
</dbReference>
<dbReference type="CDD" id="cd08187">
    <property type="entry name" value="BDH"/>
    <property type="match status" value="1"/>
</dbReference>
<evidence type="ECO:0000313" key="5">
    <source>
        <dbReference type="Proteomes" id="UP000288669"/>
    </source>
</evidence>
<dbReference type="Pfam" id="PF00465">
    <property type="entry name" value="Fe-ADH"/>
    <property type="match status" value="1"/>
</dbReference>
<sequence>MDNFQFFAPTKILFGENQIEALPQELSQLGKTVLLAYGGGSIKKNGIYQTVKSLLEEHSFQVIELAGIEPNPRVETVRKGAKLCHEHQVEVILAVGGGSTIDCAKAIAAAYYYDGDPWEFTKDRSLIKKALPVATVLTMAATGSEMNAGAVITNLATNEKLGTGAACMKPKVSVLDPTYTYSVPRYQTAAGSADMLSHLIENYFSPTTSATLQDHLAEGIMKTVIEYCPKALKVPEDYEARANLMWSSSLALNGLTGSGKAGSWSCHPIEHELSAYYDITHGIGLAIITPRWMEYVLNDQTVDKFVQFATNVWGIPYNKNKFEVAKKGIQALYDCFVSWGIPMTLPEVGIDQSQLKLMSEQAIQHSQLNRTAYVRLEAKDVEAILMNCF</sequence>
<dbReference type="InterPro" id="IPR001670">
    <property type="entry name" value="ADH_Fe/GldA"/>
</dbReference>
<dbReference type="Gene3D" id="3.40.50.1970">
    <property type="match status" value="1"/>
</dbReference>
<dbReference type="InterPro" id="IPR044731">
    <property type="entry name" value="BDH-like"/>
</dbReference>
<dbReference type="Pfam" id="PF25137">
    <property type="entry name" value="ADH_Fe_C"/>
    <property type="match status" value="1"/>
</dbReference>
<name>A0A430AG71_9ENTE</name>
<dbReference type="Proteomes" id="UP000288669">
    <property type="component" value="Unassembled WGS sequence"/>
</dbReference>
<dbReference type="OrthoDB" id="9801156at2"/>
<dbReference type="RefSeq" id="WP_126823882.1">
    <property type="nucleotide sequence ID" value="NZ_JBHLWU010000002.1"/>
</dbReference>
<dbReference type="FunFam" id="3.40.50.1970:FF:000003">
    <property type="entry name" value="Alcohol dehydrogenase, iron-containing"/>
    <property type="match status" value="1"/>
</dbReference>
<dbReference type="PROSITE" id="PS00913">
    <property type="entry name" value="ADH_IRON_1"/>
    <property type="match status" value="1"/>
</dbReference>
<accession>A0A430AG71</accession>
<evidence type="ECO:0000313" key="4">
    <source>
        <dbReference type="EMBL" id="RSU06854.1"/>
    </source>
</evidence>
<dbReference type="GO" id="GO:1990002">
    <property type="term" value="F:methylglyoxal reductase (NADPH) (acetol producing) activity"/>
    <property type="evidence" value="ECO:0007669"/>
    <property type="project" value="TreeGrafter"/>
</dbReference>
<evidence type="ECO:0000259" key="3">
    <source>
        <dbReference type="Pfam" id="PF25137"/>
    </source>
</evidence>
<feature type="domain" description="Alcohol dehydrogenase iron-type/glycerol dehydrogenase GldA" evidence="2">
    <location>
        <begin position="9"/>
        <end position="177"/>
    </location>
</feature>
<reference evidence="4 5" key="1">
    <citation type="submission" date="2017-05" db="EMBL/GenBank/DDBJ databases">
        <title>Vagococcus spp. assemblies.</title>
        <authorList>
            <person name="Gulvik C.A."/>
        </authorList>
    </citation>
    <scope>NUCLEOTIDE SEQUENCE [LARGE SCALE GENOMIC DNA]</scope>
    <source>
        <strain evidence="4 5">DSM 24756</strain>
    </source>
</reference>
<organism evidence="4 5">
    <name type="scientific">Vagococcus entomophilus</name>
    <dbReference type="NCBI Taxonomy" id="1160095"/>
    <lineage>
        <taxon>Bacteria</taxon>
        <taxon>Bacillati</taxon>
        <taxon>Bacillota</taxon>
        <taxon>Bacilli</taxon>
        <taxon>Lactobacillales</taxon>
        <taxon>Enterococcaceae</taxon>
        <taxon>Vagococcus</taxon>
    </lineage>
</organism>
<dbReference type="AlphaFoldDB" id="A0A430AG71"/>
<feature type="domain" description="Fe-containing alcohol dehydrogenase-like C-terminal" evidence="3">
    <location>
        <begin position="188"/>
        <end position="387"/>
    </location>
</feature>
<keyword evidence="1" id="KW-0560">Oxidoreductase</keyword>
<dbReference type="GO" id="GO:0008106">
    <property type="term" value="F:alcohol dehydrogenase (NADP+) activity"/>
    <property type="evidence" value="ECO:0007669"/>
    <property type="project" value="TreeGrafter"/>
</dbReference>
<keyword evidence="5" id="KW-1185">Reference proteome</keyword>
<evidence type="ECO:0000259" key="2">
    <source>
        <dbReference type="Pfam" id="PF00465"/>
    </source>
</evidence>
<dbReference type="PROSITE" id="PS00060">
    <property type="entry name" value="ADH_IRON_2"/>
    <property type="match status" value="1"/>
</dbReference>
<protein>
    <submittedName>
        <fullName evidence="4">NADH-dependent alcohol dehydrogenase</fullName>
    </submittedName>
</protein>
<dbReference type="PANTHER" id="PTHR43633:SF1">
    <property type="entry name" value="ALCOHOL DEHYDROGENASE YQHD"/>
    <property type="match status" value="1"/>
</dbReference>
<dbReference type="EMBL" id="NGJZ01000002">
    <property type="protein sequence ID" value="RSU06854.1"/>
    <property type="molecule type" value="Genomic_DNA"/>
</dbReference>
<dbReference type="PANTHER" id="PTHR43633">
    <property type="entry name" value="ALCOHOL DEHYDROGENASE YQHD"/>
    <property type="match status" value="1"/>
</dbReference>
<gene>
    <name evidence="4" type="ORF">CBF30_06205</name>
</gene>
<dbReference type="GO" id="GO:1990362">
    <property type="term" value="F:butanol dehydrogenase (NAD+) activity"/>
    <property type="evidence" value="ECO:0007669"/>
    <property type="project" value="InterPro"/>
</dbReference>
<dbReference type="Gene3D" id="1.20.1090.10">
    <property type="entry name" value="Dehydroquinate synthase-like - alpha domain"/>
    <property type="match status" value="1"/>
</dbReference>
<dbReference type="GO" id="GO:0046872">
    <property type="term" value="F:metal ion binding"/>
    <property type="evidence" value="ECO:0007669"/>
    <property type="project" value="InterPro"/>
</dbReference>
<dbReference type="SUPFAM" id="SSF56796">
    <property type="entry name" value="Dehydroquinate synthase-like"/>
    <property type="match status" value="1"/>
</dbReference>
<dbReference type="InterPro" id="IPR018211">
    <property type="entry name" value="ADH_Fe_CS"/>
</dbReference>
<evidence type="ECO:0000256" key="1">
    <source>
        <dbReference type="ARBA" id="ARBA00023002"/>
    </source>
</evidence>
<dbReference type="InterPro" id="IPR056798">
    <property type="entry name" value="ADH_Fe_C"/>
</dbReference>
<proteinExistence type="predicted"/>